<feature type="transmembrane region" description="Helical" evidence="1">
    <location>
        <begin position="27"/>
        <end position="44"/>
    </location>
</feature>
<dbReference type="STRING" id="940295.EYM_01015"/>
<name>A0A0U3F817_9CREN</name>
<organism evidence="2 3">
    <name type="scientific">Ignicoccus islandicus DSM 13165</name>
    <dbReference type="NCBI Taxonomy" id="940295"/>
    <lineage>
        <taxon>Archaea</taxon>
        <taxon>Thermoproteota</taxon>
        <taxon>Thermoprotei</taxon>
        <taxon>Desulfurococcales</taxon>
        <taxon>Desulfurococcaceae</taxon>
        <taxon>Ignicoccus</taxon>
    </lineage>
</organism>
<dbReference type="EMBL" id="CP006867">
    <property type="protein sequence ID" value="ALU12168.1"/>
    <property type="molecule type" value="Genomic_DNA"/>
</dbReference>
<gene>
    <name evidence="2" type="ORF">EYM_01015</name>
</gene>
<keyword evidence="3" id="KW-1185">Reference proteome</keyword>
<dbReference type="KEGG" id="iis:EYM_01015"/>
<dbReference type="AlphaFoldDB" id="A0A0U3F817"/>
<evidence type="ECO:0000313" key="2">
    <source>
        <dbReference type="EMBL" id="ALU12168.1"/>
    </source>
</evidence>
<proteinExistence type="predicted"/>
<sequence length="85" mass="9576">MLFLPPLIASVSAYFLTKGLRAFEQKVLSFWLTWSAIAITIHLLLGLEPLIALAYPLLALSTAYAMIKRVRELSSSKRLNRRDKG</sequence>
<protein>
    <submittedName>
        <fullName evidence="2">Uncharacterized protein</fullName>
    </submittedName>
</protein>
<evidence type="ECO:0000256" key="1">
    <source>
        <dbReference type="SAM" id="Phobius"/>
    </source>
</evidence>
<reference evidence="2 3" key="1">
    <citation type="submission" date="2013-11" db="EMBL/GenBank/DDBJ databases">
        <title>Comparative genomics of Ignicoccus.</title>
        <authorList>
            <person name="Podar M."/>
        </authorList>
    </citation>
    <scope>NUCLEOTIDE SEQUENCE [LARGE SCALE GENOMIC DNA]</scope>
    <source>
        <strain evidence="2 3">DSM 13165</strain>
    </source>
</reference>
<feature type="transmembrane region" description="Helical" evidence="1">
    <location>
        <begin position="50"/>
        <end position="67"/>
    </location>
</feature>
<evidence type="ECO:0000313" key="3">
    <source>
        <dbReference type="Proteomes" id="UP000060778"/>
    </source>
</evidence>
<keyword evidence="1" id="KW-0472">Membrane</keyword>
<dbReference type="Proteomes" id="UP000060778">
    <property type="component" value="Chromosome"/>
</dbReference>
<accession>A0A0U3F817</accession>
<keyword evidence="1" id="KW-1133">Transmembrane helix</keyword>
<keyword evidence="1" id="KW-0812">Transmembrane</keyword>